<organism evidence="1 2">
    <name type="scientific">Alloalcanivorax profundimaris</name>
    <dbReference type="NCBI Taxonomy" id="2735259"/>
    <lineage>
        <taxon>Bacteria</taxon>
        <taxon>Pseudomonadati</taxon>
        <taxon>Pseudomonadota</taxon>
        <taxon>Gammaproteobacteria</taxon>
        <taxon>Oceanospirillales</taxon>
        <taxon>Alcanivoracaceae</taxon>
        <taxon>Alloalcanivorax</taxon>
    </lineage>
</organism>
<dbReference type="InterPro" id="IPR008775">
    <property type="entry name" value="Phytyl_CoA_dOase-like"/>
</dbReference>
<dbReference type="EMBL" id="ARXX01000021">
    <property type="protein sequence ID" value="MBF5056359.1"/>
    <property type="molecule type" value="Genomic_DNA"/>
</dbReference>
<dbReference type="PANTHER" id="PTHR20883:SF49">
    <property type="entry name" value="PHYTANOYL-COA DIOXYGENASE"/>
    <property type="match status" value="1"/>
</dbReference>
<keyword evidence="2" id="KW-1185">Reference proteome</keyword>
<dbReference type="Gene3D" id="2.60.120.620">
    <property type="entry name" value="q2cbj1_9rhob like domain"/>
    <property type="match status" value="1"/>
</dbReference>
<comment type="caution">
    <text evidence="1">The sequence shown here is derived from an EMBL/GenBank/DDBJ whole genome shotgun (WGS) entry which is preliminary data.</text>
</comment>
<name>A0ABS0AQE4_9GAMM</name>
<evidence type="ECO:0000313" key="1">
    <source>
        <dbReference type="EMBL" id="MBF5056359.1"/>
    </source>
</evidence>
<protein>
    <recommendedName>
        <fullName evidence="3">Phytanoyl-CoA dioxygenase</fullName>
    </recommendedName>
</protein>
<dbReference type="Pfam" id="PF05721">
    <property type="entry name" value="PhyH"/>
    <property type="match status" value="1"/>
</dbReference>
<reference evidence="1 2" key="1">
    <citation type="submission" date="2012-09" db="EMBL/GenBank/DDBJ databases">
        <title>Genome Sequence of alkane-degrading Bacterium Alcanivorax sp. 521-1.</title>
        <authorList>
            <person name="Lai Q."/>
            <person name="Shao Z."/>
        </authorList>
    </citation>
    <scope>NUCLEOTIDE SEQUENCE [LARGE SCALE GENOMIC DNA]</scope>
    <source>
        <strain evidence="1 2">521-1</strain>
    </source>
</reference>
<dbReference type="Proteomes" id="UP000662703">
    <property type="component" value="Unassembled WGS sequence"/>
</dbReference>
<sequence>MHLPGLFRDWVEPLRDAVRRNLEQPGPLGTRYGKSSHAGTFHGDRYMWTSDAGFHDYVLNGPGGAIAARLMGATRTRLFYDHLLVKEPGSEAPTPWHQDLPYWCVRGDQLCSLWVALDPVGPDGGMLRFVRGSHRWSTHFRAPDFQFKTDYASELAPLPDIDADPERYPVLTWEHVEPGDCIAFHAMAVHGASGNRHGKRRRRVISTRWMGDDVTYREHPNVTRPIRDPGLRDGDPMDSDLFPVVWPAAD</sequence>
<evidence type="ECO:0000313" key="2">
    <source>
        <dbReference type="Proteomes" id="UP000662703"/>
    </source>
</evidence>
<dbReference type="SUPFAM" id="SSF51197">
    <property type="entry name" value="Clavaminate synthase-like"/>
    <property type="match status" value="1"/>
</dbReference>
<evidence type="ECO:0008006" key="3">
    <source>
        <dbReference type="Google" id="ProtNLM"/>
    </source>
</evidence>
<proteinExistence type="predicted"/>
<accession>A0ABS0AQE4</accession>
<dbReference type="PANTHER" id="PTHR20883">
    <property type="entry name" value="PHYTANOYL-COA DIOXYGENASE DOMAIN CONTAINING 1"/>
    <property type="match status" value="1"/>
</dbReference>
<gene>
    <name evidence="1" type="ORF">Y5W_01653</name>
</gene>